<dbReference type="AlphaFoldDB" id="A0A133V4L7"/>
<dbReference type="SUPFAM" id="SSF53613">
    <property type="entry name" value="Ribokinase-like"/>
    <property type="match status" value="1"/>
</dbReference>
<dbReference type="PROSITE" id="PS00584">
    <property type="entry name" value="PFKB_KINASES_2"/>
    <property type="match status" value="1"/>
</dbReference>
<evidence type="ECO:0000313" key="5">
    <source>
        <dbReference type="Proteomes" id="UP000070344"/>
    </source>
</evidence>
<comment type="caution">
    <text evidence="4">The sequence shown here is derived from an EMBL/GenBank/DDBJ whole genome shotgun (WGS) entry which is preliminary data.</text>
</comment>
<dbReference type="EMBL" id="LHXV01000015">
    <property type="protein sequence ID" value="KXB01361.1"/>
    <property type="molecule type" value="Genomic_DNA"/>
</dbReference>
<dbReference type="InterPro" id="IPR052562">
    <property type="entry name" value="Ketohexokinase-related"/>
</dbReference>
<protein>
    <recommendedName>
        <fullName evidence="3">Carbohydrate kinase PfkB domain-containing protein</fullName>
    </recommendedName>
</protein>
<gene>
    <name evidence="4" type="ORF">AKJ41_01755</name>
</gene>
<accession>A0A133V4L7</accession>
<dbReference type="InterPro" id="IPR002173">
    <property type="entry name" value="Carboh/pur_kinase_PfkB_CS"/>
</dbReference>
<name>A0A133V4L7_9EURY</name>
<dbReference type="PANTHER" id="PTHR42774">
    <property type="entry name" value="PHOSPHOTRANSFERASE SYSTEM TRANSPORT PROTEIN"/>
    <property type="match status" value="1"/>
</dbReference>
<keyword evidence="5" id="KW-1185">Reference proteome</keyword>
<dbReference type="Proteomes" id="UP000070344">
    <property type="component" value="Unassembled WGS sequence"/>
</dbReference>
<reference evidence="4 5" key="1">
    <citation type="journal article" date="2016" name="Sci. Rep.">
        <title>Metabolic traits of an uncultured archaeal lineage -MSBL1- from brine pools of the Red Sea.</title>
        <authorList>
            <person name="Mwirichia R."/>
            <person name="Alam I."/>
            <person name="Rashid M."/>
            <person name="Vinu M."/>
            <person name="Ba-Alawi W."/>
            <person name="Anthony Kamau A."/>
            <person name="Kamanda Ngugi D."/>
            <person name="Goker M."/>
            <person name="Klenk H.P."/>
            <person name="Bajic V."/>
            <person name="Stingl U."/>
        </authorList>
    </citation>
    <scope>NUCLEOTIDE SEQUENCE [LARGE SCALE GENOMIC DNA]</scope>
    <source>
        <strain evidence="4">SCGC-AAA259O05</strain>
    </source>
</reference>
<proteinExistence type="predicted"/>
<sequence>MSKKNRNHFDLVGVGLAAWDLLFRLSEPPRFDADLHITEFNQQGGGPTSTGLAAASKLGAKTCLITRVGDDHYGDMIKENLEEYGVMTILQREEGSSSCVVVVFVNRETGERTFLMGQKYSEPDIEWIPLEPIKNSEYLLVDSHLSKAGIHSAETARESKTKVIADVEAPGDDSERLIELSDVVILPEKVASVYVGDDLGKAALVLLDKGPEVVVVTRGVKGCVLAHDGRTIEKESYPVDVVDTTGAGDVFHGAFIAGLLKGYDYETATEFASGASAMNCKSLGGRSGIPTYEELVDFLLERSPGWDERKAGEQNK</sequence>
<keyword evidence="1" id="KW-0808">Transferase</keyword>
<evidence type="ECO:0000256" key="1">
    <source>
        <dbReference type="ARBA" id="ARBA00022679"/>
    </source>
</evidence>
<evidence type="ECO:0000259" key="3">
    <source>
        <dbReference type="Pfam" id="PF00294"/>
    </source>
</evidence>
<dbReference type="InterPro" id="IPR011611">
    <property type="entry name" value="PfkB_dom"/>
</dbReference>
<organism evidence="4 5">
    <name type="scientific">candidate division MSBL1 archaeon SCGC-AAA259O05</name>
    <dbReference type="NCBI Taxonomy" id="1698271"/>
    <lineage>
        <taxon>Archaea</taxon>
        <taxon>Methanobacteriati</taxon>
        <taxon>Methanobacteriota</taxon>
        <taxon>candidate division MSBL1</taxon>
    </lineage>
</organism>
<dbReference type="Pfam" id="PF00294">
    <property type="entry name" value="PfkB"/>
    <property type="match status" value="1"/>
</dbReference>
<keyword evidence="2" id="KW-0418">Kinase</keyword>
<feature type="domain" description="Carbohydrate kinase PfkB" evidence="3">
    <location>
        <begin position="16"/>
        <end position="291"/>
    </location>
</feature>
<dbReference type="GO" id="GO:0016301">
    <property type="term" value="F:kinase activity"/>
    <property type="evidence" value="ECO:0007669"/>
    <property type="project" value="UniProtKB-KW"/>
</dbReference>
<dbReference type="InterPro" id="IPR029056">
    <property type="entry name" value="Ribokinase-like"/>
</dbReference>
<evidence type="ECO:0000313" key="4">
    <source>
        <dbReference type="EMBL" id="KXB01361.1"/>
    </source>
</evidence>
<dbReference type="Gene3D" id="3.40.1190.20">
    <property type="match status" value="1"/>
</dbReference>
<evidence type="ECO:0000256" key="2">
    <source>
        <dbReference type="ARBA" id="ARBA00022777"/>
    </source>
</evidence>
<dbReference type="PANTHER" id="PTHR42774:SF3">
    <property type="entry name" value="KETOHEXOKINASE"/>
    <property type="match status" value="1"/>
</dbReference>